<proteinExistence type="predicted"/>
<comment type="caution">
    <text evidence="4">The sequence shown here is derived from an EMBL/GenBank/DDBJ whole genome shotgun (WGS) entry which is preliminary data.</text>
</comment>
<evidence type="ECO:0000313" key="5">
    <source>
        <dbReference type="Proteomes" id="UP001159427"/>
    </source>
</evidence>
<dbReference type="InterPro" id="IPR006621">
    <property type="entry name" value="Nose-resist-to-fluoxetine_N"/>
</dbReference>
<feature type="transmembrane region" description="Helical" evidence="1">
    <location>
        <begin position="586"/>
        <end position="604"/>
    </location>
</feature>
<dbReference type="EMBL" id="CALNXI010000050">
    <property type="protein sequence ID" value="CAH3016904.1"/>
    <property type="molecule type" value="Genomic_DNA"/>
</dbReference>
<accession>A0ABN8LMX0</accession>
<name>A0ABN8LMX0_9CNID</name>
<dbReference type="Proteomes" id="UP001159427">
    <property type="component" value="Unassembled WGS sequence"/>
</dbReference>
<organism evidence="4 5">
    <name type="scientific">Porites evermanni</name>
    <dbReference type="NCBI Taxonomy" id="104178"/>
    <lineage>
        <taxon>Eukaryota</taxon>
        <taxon>Metazoa</taxon>
        <taxon>Cnidaria</taxon>
        <taxon>Anthozoa</taxon>
        <taxon>Hexacorallia</taxon>
        <taxon>Scleractinia</taxon>
        <taxon>Fungiina</taxon>
        <taxon>Poritidae</taxon>
        <taxon>Porites</taxon>
    </lineage>
</organism>
<feature type="transmembrane region" description="Helical" evidence="1">
    <location>
        <begin position="372"/>
        <end position="392"/>
    </location>
</feature>
<feature type="transmembrane region" description="Helical" evidence="1">
    <location>
        <begin position="705"/>
        <end position="725"/>
    </location>
</feature>
<feature type="transmembrane region" description="Helical" evidence="1">
    <location>
        <begin position="665"/>
        <end position="685"/>
    </location>
</feature>
<dbReference type="SMART" id="SM00703">
    <property type="entry name" value="NRF"/>
    <property type="match status" value="1"/>
</dbReference>
<feature type="domain" description="Nose resistant-to-fluoxetine protein N-terminal" evidence="3">
    <location>
        <begin position="60"/>
        <end position="179"/>
    </location>
</feature>
<protein>
    <recommendedName>
        <fullName evidence="3">Nose resistant-to-fluoxetine protein N-terminal domain-containing protein</fullName>
    </recommendedName>
</protein>
<dbReference type="Pfam" id="PF01757">
    <property type="entry name" value="Acyl_transf_3"/>
    <property type="match status" value="1"/>
</dbReference>
<feature type="transmembrane region" description="Helical" evidence="1">
    <location>
        <begin position="412"/>
        <end position="433"/>
    </location>
</feature>
<keyword evidence="1" id="KW-0472">Membrane</keyword>
<keyword evidence="1" id="KW-1133">Transmembrane helix</keyword>
<keyword evidence="5" id="KW-1185">Reference proteome</keyword>
<keyword evidence="2" id="KW-0732">Signal</keyword>
<gene>
    <name evidence="4" type="ORF">PEVE_00033624</name>
</gene>
<evidence type="ECO:0000256" key="1">
    <source>
        <dbReference type="SAM" id="Phobius"/>
    </source>
</evidence>
<dbReference type="InterPro" id="IPR002656">
    <property type="entry name" value="Acyl_transf_3_dom"/>
</dbReference>
<evidence type="ECO:0000313" key="4">
    <source>
        <dbReference type="EMBL" id="CAH3016904.1"/>
    </source>
</evidence>
<reference evidence="4 5" key="1">
    <citation type="submission" date="2022-05" db="EMBL/GenBank/DDBJ databases">
        <authorList>
            <consortium name="Genoscope - CEA"/>
            <person name="William W."/>
        </authorList>
    </citation>
    <scope>NUCLEOTIDE SEQUENCE [LARGE SCALE GENOMIC DNA]</scope>
</reference>
<dbReference type="InterPro" id="IPR052728">
    <property type="entry name" value="O2_lipid_transport_reg"/>
</dbReference>
<evidence type="ECO:0000259" key="3">
    <source>
        <dbReference type="SMART" id="SM00703"/>
    </source>
</evidence>
<feature type="transmembrane region" description="Helical" evidence="1">
    <location>
        <begin position="624"/>
        <end position="645"/>
    </location>
</feature>
<keyword evidence="1" id="KW-0812">Transmembrane</keyword>
<dbReference type="PANTHER" id="PTHR11161:SF0">
    <property type="entry name" value="O-ACYLTRANSFERASE LIKE PROTEIN"/>
    <property type="match status" value="1"/>
</dbReference>
<evidence type="ECO:0000256" key="2">
    <source>
        <dbReference type="SAM" id="SignalP"/>
    </source>
</evidence>
<feature type="transmembrane region" description="Helical" evidence="1">
    <location>
        <begin position="558"/>
        <end position="574"/>
    </location>
</feature>
<dbReference type="Pfam" id="PF20146">
    <property type="entry name" value="NRF"/>
    <property type="match status" value="1"/>
</dbReference>
<feature type="transmembrane region" description="Helical" evidence="1">
    <location>
        <begin position="474"/>
        <end position="496"/>
    </location>
</feature>
<feature type="transmembrane region" description="Helical" evidence="1">
    <location>
        <begin position="503"/>
        <end position="525"/>
    </location>
</feature>
<feature type="chain" id="PRO_5047003154" description="Nose resistant-to-fluoxetine protein N-terminal domain-containing protein" evidence="2">
    <location>
        <begin position="28"/>
        <end position="792"/>
    </location>
</feature>
<feature type="signal peptide" evidence="2">
    <location>
        <begin position="1"/>
        <end position="27"/>
    </location>
</feature>
<dbReference type="PANTHER" id="PTHR11161">
    <property type="entry name" value="O-ACYLTRANSFERASE"/>
    <property type="match status" value="1"/>
</dbReference>
<sequence length="792" mass="88925">MAAGSSFAVVFFSSFLVFLPFATPLTASPGLLSDSYSQIAQKFGVPFPLPQLPSWSLNVSVQCNYSLHNLFSNPKLLEYYLDATGKPPSGILVGNLAWLGSYDECTKYVPDAHYCMAFFDTPIQPLTKAFPIQWGICAPKQCDEQDLTNLVDKFLAFLKLVNITIEFSPRVAEAGSKEAKPIYCKKKPEYTTGVIITLTLCGIILSQTEQPCQELHEKSKKFGAGSCHLFSLPKYGYRNVSIATDNDQAPSHVPVFGKHDGTSDNSQMIHSLPEGTVSYSSSLTSFPEQPKEPNVVAKFLLCFSLIQNTNRILSTKVPPGAITSINGMRVLSMWWVILGHCYAFQTTAGLPSNLFTFFGIINRFTFQAIQNATFSVDSFFFLSGFLVAFLSLRHMEKKNGQLPLFNYYFHRFWRLTPTYMFVLLFWDKLTVFLGEGPYWLNYQSDEACNKYWWSNLLYINNFYPTQFGSSCMVWAWYLANDMQFYIIAPAILFMAYRFRLVGMLIIVGVLMGASFITTAIIYAHYDLAAVLLGAKAQANRAKGVDSMSLTYVKPYCRIAPYLVGMLLGYIILHFKDWKMSKVRTYMFNVAGWCVAVVLALSTLYGEYSAVRKDNPKPFTRAENIIYGTFSRCAWGLALAWVIFACHRGLGGLVDKILSAHFWIPLSRLTYCAYLVHPIVLTTYLGSLETNHDYSDVLIVSNNSDVLSSSFAVVFFSCVLVFLLFATPLTASPGFLSDSYSQIAQKFGVPFPLPQLPSLSLNVSVQCNNSLHNLFSFYIQEAMHKMCFSAILR</sequence>